<dbReference type="FunFam" id="3.40.50.620:FF:000087">
    <property type="entry name" value="Leucine--tRNA ligase"/>
    <property type="match status" value="1"/>
</dbReference>
<dbReference type="GO" id="GO:0004823">
    <property type="term" value="F:leucine-tRNA ligase activity"/>
    <property type="evidence" value="ECO:0007669"/>
    <property type="project" value="UniProtKB-UniRule"/>
</dbReference>
<evidence type="ECO:0000256" key="5">
    <source>
        <dbReference type="ARBA" id="ARBA00022840"/>
    </source>
</evidence>
<evidence type="ECO:0000256" key="7">
    <source>
        <dbReference type="ARBA" id="ARBA00023146"/>
    </source>
</evidence>
<feature type="domain" description="Methionyl/Valyl/Leucyl/Isoleucyl-tRNA synthetase anticodon-binding" evidence="12">
    <location>
        <begin position="822"/>
        <end position="931"/>
    </location>
</feature>
<evidence type="ECO:0000256" key="1">
    <source>
        <dbReference type="ARBA" id="ARBA00005594"/>
    </source>
</evidence>
<dbReference type="InterPro" id="IPR013155">
    <property type="entry name" value="M/V/L/I-tRNA-synth_anticd-bd"/>
</dbReference>
<sequence>MADTLPPYRYTPELAADIELRWQERWEADGTYEAPNPSGPLADPEAVAGRPRRYVLDMFPYPSGAGLHVGHPFGFISTDVYARYRRTRGDNVLHAMGYDSFGLPAEQYAVRTGAHPRTTTEDNIAIMRRQLRRIGLGHDARRSVATTDVDFYRWTQWIFTRIFESWFDPDADVARPIAELEASFESGERATPDGRVWDELTEGERRAIIDAHRLVYSAEMPVNWCPGLGTVLANEEVTAEGRSDIGNYPVFRRNMRQWVMRITAYADRLLADLDLLDWPEPIKVMQRNWIGRSTGAQVRFASDAGDIEVFTTRPDTLFGATFMVLAPEHPMVDALVPDAWREGTPDRWRRATADGAAAATPREAVAAYRAAASAKTDRERQEDRQKSGVAIGAVATNPVNGEPVPVFIADYVLMGYGTGAIMAVPAGDERDFEFARDYGLPITAIQQPSDEWFAARDLEPTLETATWPEAFVGEGAYVGSANENVDLNGRRTIAEAVALINGWLESIDRGEAAITYRLRDWLFSRQRYWGEPFPIVWDEHGPRALPDSELPVELPEVEDYSPQAHDPDDADSNPVPPLGRVEEWVNVEVDLGDGPRTYRRELNVMPQWAGSCWYELRYLDPTNAERFVDPEVERYWMGPRSPSDSPDASGEGQTVGGVDLYVGGVEHAVLHLLYARFWHKVLFDLGLVSSPEPFHRLVNQGYIQAYAYTDARGQYVEASEVTEVDGEFLFEGQPVNREYGKMGKSLKNMVTPDEMYDAFGADTFRLYELSGGPLESSRPWSTRDVVGMQRFLQRLWRNLVDEDTGELTVVDRPADDETRRLVARTVAGVGEDLDALHANTAIAKLIELNNHLTKAAAPVAREVAEPLVQLLGIVAPHIGEELWAKLGHDTSVVWAPFPMVDEGLLTEDTIELPVQVNGKVRGHITVAADADQATMTAAALAIDNVAAHLEGTEPRKVIIVPGRMVNVVV</sequence>
<dbReference type="Pfam" id="PF09334">
    <property type="entry name" value="tRNA-synt_1g"/>
    <property type="match status" value="1"/>
</dbReference>
<evidence type="ECO:0000256" key="11">
    <source>
        <dbReference type="SAM" id="MobiDB-lite"/>
    </source>
</evidence>
<evidence type="ECO:0000313" key="16">
    <source>
        <dbReference type="Proteomes" id="UP000727993"/>
    </source>
</evidence>
<dbReference type="InterPro" id="IPR025709">
    <property type="entry name" value="Leu_tRNA-synth_edit"/>
</dbReference>
<dbReference type="PANTHER" id="PTHR43740">
    <property type="entry name" value="LEUCYL-TRNA SYNTHETASE"/>
    <property type="match status" value="1"/>
</dbReference>
<dbReference type="Pfam" id="PF13603">
    <property type="entry name" value="tRNA-synt_1_2"/>
    <property type="match status" value="1"/>
</dbReference>
<dbReference type="GO" id="GO:0002161">
    <property type="term" value="F:aminoacyl-tRNA deacylase activity"/>
    <property type="evidence" value="ECO:0007669"/>
    <property type="project" value="InterPro"/>
</dbReference>
<comment type="similarity">
    <text evidence="1 9 10">Belongs to the class-I aminoacyl-tRNA synthetase family.</text>
</comment>
<dbReference type="AlphaFoldDB" id="A0A936NC01"/>
<gene>
    <name evidence="9" type="primary">leuS</name>
    <name evidence="15" type="ORF">IPN02_08600</name>
</gene>
<proteinExistence type="inferred from homology"/>
<dbReference type="FunFam" id="3.10.20.590:FF:000001">
    <property type="entry name" value="Leucine--tRNA ligase"/>
    <property type="match status" value="1"/>
</dbReference>
<evidence type="ECO:0000259" key="13">
    <source>
        <dbReference type="Pfam" id="PF09334"/>
    </source>
</evidence>
<feature type="domain" description="Leucyl-tRNA synthetase editing" evidence="14">
    <location>
        <begin position="287"/>
        <end position="452"/>
    </location>
</feature>
<evidence type="ECO:0000256" key="9">
    <source>
        <dbReference type="HAMAP-Rule" id="MF_00049"/>
    </source>
</evidence>
<evidence type="ECO:0000256" key="8">
    <source>
        <dbReference type="ARBA" id="ARBA00047469"/>
    </source>
</evidence>
<dbReference type="FunFam" id="3.90.740.10:FF:000017">
    <property type="entry name" value="Leucine--tRNA ligase"/>
    <property type="match status" value="1"/>
</dbReference>
<evidence type="ECO:0000259" key="14">
    <source>
        <dbReference type="Pfam" id="PF13603"/>
    </source>
</evidence>
<evidence type="ECO:0000256" key="4">
    <source>
        <dbReference type="ARBA" id="ARBA00022741"/>
    </source>
</evidence>
<keyword evidence="7 9" id="KW-0030">Aminoacyl-tRNA synthetase</keyword>
<comment type="subcellular location">
    <subcellularLocation>
        <location evidence="9">Cytoplasm</location>
    </subcellularLocation>
</comment>
<dbReference type="CDD" id="cd07958">
    <property type="entry name" value="Anticodon_Ia_Leu_BEm"/>
    <property type="match status" value="1"/>
</dbReference>
<feature type="domain" description="Methionyl/Leucyl tRNA synthetase" evidence="13">
    <location>
        <begin position="59"/>
        <end position="162"/>
    </location>
</feature>
<dbReference type="SUPFAM" id="SSF47323">
    <property type="entry name" value="Anticodon-binding domain of a subclass of class I aminoacyl-tRNA synthetases"/>
    <property type="match status" value="1"/>
</dbReference>
<dbReference type="Proteomes" id="UP000727993">
    <property type="component" value="Unassembled WGS sequence"/>
</dbReference>
<evidence type="ECO:0000256" key="3">
    <source>
        <dbReference type="ARBA" id="ARBA00022598"/>
    </source>
</evidence>
<evidence type="ECO:0000256" key="10">
    <source>
        <dbReference type="RuleBase" id="RU363039"/>
    </source>
</evidence>
<feature type="region of interest" description="Disordered" evidence="11">
    <location>
        <begin position="558"/>
        <end position="578"/>
    </location>
</feature>
<dbReference type="InterPro" id="IPR001412">
    <property type="entry name" value="aa-tRNA-synth_I_CS"/>
</dbReference>
<feature type="binding site" evidence="9">
    <location>
        <position position="744"/>
    </location>
    <ligand>
        <name>ATP</name>
        <dbReference type="ChEBI" id="CHEBI:30616"/>
    </ligand>
</feature>
<keyword evidence="3 9" id="KW-0436">Ligase</keyword>
<evidence type="ECO:0000313" key="15">
    <source>
        <dbReference type="EMBL" id="MBK9296881.1"/>
    </source>
</evidence>
<dbReference type="Gene3D" id="3.90.740.10">
    <property type="entry name" value="Valyl/Leucyl/Isoleucyl-tRNA synthetase, editing domain"/>
    <property type="match status" value="1"/>
</dbReference>
<dbReference type="GO" id="GO:0005524">
    <property type="term" value="F:ATP binding"/>
    <property type="evidence" value="ECO:0007669"/>
    <property type="project" value="UniProtKB-UniRule"/>
</dbReference>
<comment type="caution">
    <text evidence="9">Lacks conserved residue(s) required for the propagation of feature annotation.</text>
</comment>
<dbReference type="PRINTS" id="PR00985">
    <property type="entry name" value="TRNASYNTHLEU"/>
</dbReference>
<dbReference type="InterPro" id="IPR015413">
    <property type="entry name" value="Methionyl/Leucyl_tRNA_Synth"/>
</dbReference>
<evidence type="ECO:0000256" key="2">
    <source>
        <dbReference type="ARBA" id="ARBA00022490"/>
    </source>
</evidence>
<accession>A0A936NC01</accession>
<dbReference type="InterPro" id="IPR009080">
    <property type="entry name" value="tRNAsynth_Ia_anticodon-bd"/>
</dbReference>
<dbReference type="InterPro" id="IPR009008">
    <property type="entry name" value="Val/Leu/Ile-tRNA-synth_edit"/>
</dbReference>
<comment type="catalytic activity">
    <reaction evidence="8 9">
        <text>tRNA(Leu) + L-leucine + ATP = L-leucyl-tRNA(Leu) + AMP + diphosphate</text>
        <dbReference type="Rhea" id="RHEA:11688"/>
        <dbReference type="Rhea" id="RHEA-COMP:9613"/>
        <dbReference type="Rhea" id="RHEA-COMP:9622"/>
        <dbReference type="ChEBI" id="CHEBI:30616"/>
        <dbReference type="ChEBI" id="CHEBI:33019"/>
        <dbReference type="ChEBI" id="CHEBI:57427"/>
        <dbReference type="ChEBI" id="CHEBI:78442"/>
        <dbReference type="ChEBI" id="CHEBI:78494"/>
        <dbReference type="ChEBI" id="CHEBI:456215"/>
        <dbReference type="EC" id="6.1.1.4"/>
    </reaction>
</comment>
<comment type="caution">
    <text evidence="15">The sequence shown here is derived from an EMBL/GenBank/DDBJ whole genome shotgun (WGS) entry which is preliminary data.</text>
</comment>
<dbReference type="Pfam" id="PF08264">
    <property type="entry name" value="Anticodon_1"/>
    <property type="match status" value="1"/>
</dbReference>
<dbReference type="SUPFAM" id="SSF52374">
    <property type="entry name" value="Nucleotidylyl transferase"/>
    <property type="match status" value="1"/>
</dbReference>
<protein>
    <recommendedName>
        <fullName evidence="9">Leucine--tRNA ligase</fullName>
        <ecNumber evidence="9">6.1.1.4</ecNumber>
    </recommendedName>
    <alternativeName>
        <fullName evidence="9">Leucyl-tRNA synthetase</fullName>
        <shortName evidence="9">LeuRS</shortName>
    </alternativeName>
</protein>
<dbReference type="FunFam" id="3.40.50.620:FF:000060">
    <property type="entry name" value="Leucine--tRNA ligase"/>
    <property type="match status" value="1"/>
</dbReference>
<dbReference type="HAMAP" id="MF_00049_B">
    <property type="entry name" value="Leu_tRNA_synth_B"/>
    <property type="match status" value="1"/>
</dbReference>
<keyword evidence="4 9" id="KW-0547">Nucleotide-binding</keyword>
<reference evidence="15 16" key="1">
    <citation type="submission" date="2020-10" db="EMBL/GenBank/DDBJ databases">
        <title>Connecting structure to function with the recovery of over 1000 high-quality activated sludge metagenome-assembled genomes encoding full-length rRNA genes using long-read sequencing.</title>
        <authorList>
            <person name="Singleton C.M."/>
            <person name="Petriglieri F."/>
            <person name="Kristensen J.M."/>
            <person name="Kirkegaard R.H."/>
            <person name="Michaelsen T.Y."/>
            <person name="Andersen M.H."/>
            <person name="Karst S.M."/>
            <person name="Dueholm M.S."/>
            <person name="Nielsen P.H."/>
            <person name="Albertsen M."/>
        </authorList>
    </citation>
    <scope>NUCLEOTIDE SEQUENCE [LARGE SCALE GENOMIC DNA]</scope>
    <source>
        <strain evidence="15">Lyne_18-Q3-R50-59_MAXAC.006</strain>
    </source>
</reference>
<dbReference type="PROSITE" id="PS00178">
    <property type="entry name" value="AA_TRNA_LIGASE_I"/>
    <property type="match status" value="1"/>
</dbReference>
<dbReference type="EC" id="6.1.1.4" evidence="9"/>
<dbReference type="FunFam" id="1.10.730.10:FF:000002">
    <property type="entry name" value="Leucine--tRNA ligase"/>
    <property type="match status" value="1"/>
</dbReference>
<dbReference type="GO" id="GO:0006429">
    <property type="term" value="P:leucyl-tRNA aminoacylation"/>
    <property type="evidence" value="ECO:0007669"/>
    <property type="project" value="UniProtKB-UniRule"/>
</dbReference>
<dbReference type="SUPFAM" id="SSF50677">
    <property type="entry name" value="ValRS/IleRS/LeuRS editing domain"/>
    <property type="match status" value="1"/>
</dbReference>
<dbReference type="InterPro" id="IPR002302">
    <property type="entry name" value="Leu-tRNA-ligase"/>
</dbReference>
<name>A0A936NC01_9ACTN</name>
<dbReference type="PANTHER" id="PTHR43740:SF2">
    <property type="entry name" value="LEUCINE--TRNA LIGASE, MITOCHONDRIAL"/>
    <property type="match status" value="1"/>
</dbReference>
<organism evidence="15 16">
    <name type="scientific">Candidatus Neomicrothrix subdominans</name>
    <dbReference type="NCBI Taxonomy" id="2954438"/>
    <lineage>
        <taxon>Bacteria</taxon>
        <taxon>Bacillati</taxon>
        <taxon>Actinomycetota</taxon>
        <taxon>Acidimicrobiia</taxon>
        <taxon>Acidimicrobiales</taxon>
        <taxon>Microthrixaceae</taxon>
        <taxon>Candidatus Neomicrothrix</taxon>
    </lineage>
</organism>
<evidence type="ECO:0000259" key="12">
    <source>
        <dbReference type="Pfam" id="PF08264"/>
    </source>
</evidence>
<keyword evidence="2 9" id="KW-0963">Cytoplasm</keyword>
<dbReference type="Gene3D" id="3.40.50.620">
    <property type="entry name" value="HUPs"/>
    <property type="match status" value="3"/>
</dbReference>
<keyword evidence="6 9" id="KW-0648">Protein biosynthesis</keyword>
<evidence type="ECO:0000256" key="6">
    <source>
        <dbReference type="ARBA" id="ARBA00022917"/>
    </source>
</evidence>
<dbReference type="InterPro" id="IPR014729">
    <property type="entry name" value="Rossmann-like_a/b/a_fold"/>
</dbReference>
<keyword evidence="5 9" id="KW-0067">ATP-binding</keyword>
<dbReference type="GO" id="GO:0005829">
    <property type="term" value="C:cytosol"/>
    <property type="evidence" value="ECO:0007669"/>
    <property type="project" value="TreeGrafter"/>
</dbReference>
<dbReference type="EMBL" id="JADJZA010000006">
    <property type="protein sequence ID" value="MBK9296881.1"/>
    <property type="molecule type" value="Genomic_DNA"/>
</dbReference>
<feature type="short sequence motif" description="'KMSKS' region" evidence="9">
    <location>
        <begin position="741"/>
        <end position="745"/>
    </location>
</feature>
<dbReference type="Gene3D" id="1.10.730.10">
    <property type="entry name" value="Isoleucyl-tRNA Synthetase, Domain 1"/>
    <property type="match status" value="2"/>
</dbReference>